<dbReference type="WBParaSite" id="TASK_0000671601-mRNA-1">
    <property type="protein sequence ID" value="TASK_0000671601-mRNA-1"/>
    <property type="gene ID" value="TASK_0000671601"/>
</dbReference>
<proteinExistence type="predicted"/>
<sequence>LLVGFDECILSLVIVIVFSFIGLFILLIEMPFCCAFIPQTEIITRAVDKMGQLPIAIACIIHTNSGVHFGKRASAPSFRRARSQGGVGLRAEPGLHNAPRSAYSGVENAFPPAAPAYGADSMMDRVAAGAAMGAAQAAMQGPGY</sequence>
<keyword evidence="1" id="KW-0812">Transmembrane</keyword>
<keyword evidence="1" id="KW-1133">Transmembrane helix</keyword>
<keyword evidence="1" id="KW-0472">Membrane</keyword>
<evidence type="ECO:0000256" key="1">
    <source>
        <dbReference type="SAM" id="Phobius"/>
    </source>
</evidence>
<name>A0A158R962_TAEAS</name>
<evidence type="ECO:0000313" key="2">
    <source>
        <dbReference type="WBParaSite" id="TASK_0000671601-mRNA-1"/>
    </source>
</evidence>
<protein>
    <submittedName>
        <fullName evidence="2">TSN18 protein</fullName>
    </submittedName>
</protein>
<accession>A0A158R962</accession>
<dbReference type="AlphaFoldDB" id="A0A158R962"/>
<feature type="transmembrane region" description="Helical" evidence="1">
    <location>
        <begin position="12"/>
        <end position="37"/>
    </location>
</feature>
<reference evidence="2" key="1">
    <citation type="submission" date="2016-04" db="UniProtKB">
        <authorList>
            <consortium name="WormBaseParasite"/>
        </authorList>
    </citation>
    <scope>IDENTIFICATION</scope>
</reference>
<organism evidence="2">
    <name type="scientific">Taenia asiatica</name>
    <name type="common">Asian tapeworm</name>
    <dbReference type="NCBI Taxonomy" id="60517"/>
    <lineage>
        <taxon>Eukaryota</taxon>
        <taxon>Metazoa</taxon>
        <taxon>Spiralia</taxon>
        <taxon>Lophotrochozoa</taxon>
        <taxon>Platyhelminthes</taxon>
        <taxon>Cestoda</taxon>
        <taxon>Eucestoda</taxon>
        <taxon>Cyclophyllidea</taxon>
        <taxon>Taeniidae</taxon>
        <taxon>Taenia</taxon>
    </lineage>
</organism>